<comment type="caution">
    <text evidence="4">The sequence shown here is derived from an EMBL/GenBank/DDBJ whole genome shotgun (WGS) entry which is preliminary data.</text>
</comment>
<protein>
    <submittedName>
        <fullName evidence="4">Tetratricopeptide repeat protein</fullName>
    </submittedName>
</protein>
<sequence length="231" mass="24537">MSDIFNEIEEDLRREKLDRLWKRFGPLFIAIAVLIVLGVAGWRGWEWYADRQSAEAGAKYNAALALAGENKHADAETQLQALAKDGPAGYALLARFRAAAELSLTKPADGVAAFEAIGQDVAVPQLLRDLARVRAAMLLVDSGSYADVASRAEPLAAPGNTWRHAAREALALAAWKAGNLADARRWAEALVQDVEAPGGARARGQVILDLAAGSEAQPAPTPAPAQPAAQQ</sequence>
<accession>A0ABV9Z324</accession>
<dbReference type="Proteomes" id="UP001595796">
    <property type="component" value="Unassembled WGS sequence"/>
</dbReference>
<keyword evidence="2" id="KW-0812">Transmembrane</keyword>
<evidence type="ECO:0000256" key="2">
    <source>
        <dbReference type="SAM" id="Phobius"/>
    </source>
</evidence>
<feature type="region of interest" description="Disordered" evidence="1">
    <location>
        <begin position="211"/>
        <end position="231"/>
    </location>
</feature>
<keyword evidence="5" id="KW-1185">Reference proteome</keyword>
<evidence type="ECO:0000259" key="3">
    <source>
        <dbReference type="Pfam" id="PF09976"/>
    </source>
</evidence>
<name>A0ABV9Z324_9HYPH</name>
<feature type="transmembrane region" description="Helical" evidence="2">
    <location>
        <begin position="24"/>
        <end position="45"/>
    </location>
</feature>
<feature type="domain" description="Ancillary SecYEG translocon subunit/Cell division coordinator CpoB TPR" evidence="3">
    <location>
        <begin position="20"/>
        <end position="148"/>
    </location>
</feature>
<evidence type="ECO:0000256" key="1">
    <source>
        <dbReference type="SAM" id="MobiDB-lite"/>
    </source>
</evidence>
<evidence type="ECO:0000313" key="4">
    <source>
        <dbReference type="EMBL" id="MFC5069151.1"/>
    </source>
</evidence>
<dbReference type="InterPro" id="IPR018704">
    <property type="entry name" value="SecYEG/CpoB_TPR"/>
</dbReference>
<keyword evidence="2" id="KW-1133">Transmembrane helix</keyword>
<evidence type="ECO:0000313" key="5">
    <source>
        <dbReference type="Proteomes" id="UP001595796"/>
    </source>
</evidence>
<proteinExistence type="predicted"/>
<dbReference type="EMBL" id="JBHSJF010000006">
    <property type="protein sequence ID" value="MFC5069151.1"/>
    <property type="molecule type" value="Genomic_DNA"/>
</dbReference>
<gene>
    <name evidence="4" type="ORF">ACFPFW_14125</name>
</gene>
<dbReference type="Pfam" id="PF09976">
    <property type="entry name" value="TPR_21"/>
    <property type="match status" value="1"/>
</dbReference>
<dbReference type="RefSeq" id="WP_114957723.1">
    <property type="nucleotide sequence ID" value="NZ_JBHSJF010000006.1"/>
</dbReference>
<keyword evidence="2" id="KW-0472">Membrane</keyword>
<reference evidence="5" key="1">
    <citation type="journal article" date="2019" name="Int. J. Syst. Evol. Microbiol.">
        <title>The Global Catalogue of Microorganisms (GCM) 10K type strain sequencing project: providing services to taxonomists for standard genome sequencing and annotation.</title>
        <authorList>
            <consortium name="The Broad Institute Genomics Platform"/>
            <consortium name="The Broad Institute Genome Sequencing Center for Infectious Disease"/>
            <person name="Wu L."/>
            <person name="Ma J."/>
        </authorList>
    </citation>
    <scope>NUCLEOTIDE SEQUENCE [LARGE SCALE GENOMIC DNA]</scope>
    <source>
        <strain evidence="5">CGMCC 1.16444</strain>
    </source>
</reference>
<organism evidence="4 5">
    <name type="scientific">Flaviflagellibacter deserti</name>
    <dbReference type="NCBI Taxonomy" id="2267266"/>
    <lineage>
        <taxon>Bacteria</taxon>
        <taxon>Pseudomonadati</taxon>
        <taxon>Pseudomonadota</taxon>
        <taxon>Alphaproteobacteria</taxon>
        <taxon>Hyphomicrobiales</taxon>
        <taxon>Flaviflagellibacter</taxon>
    </lineage>
</organism>